<comment type="cofactor">
    <cofactor evidence="9">
        <name>[2Fe-2S] cluster</name>
        <dbReference type="ChEBI" id="CHEBI:190135"/>
    </cofactor>
</comment>
<evidence type="ECO:0000256" key="5">
    <source>
        <dbReference type="ARBA" id="ARBA00023004"/>
    </source>
</evidence>
<dbReference type="SUPFAM" id="SSF50022">
    <property type="entry name" value="ISP domain"/>
    <property type="match status" value="1"/>
</dbReference>
<dbReference type="RefSeq" id="WP_194709059.1">
    <property type="nucleotide sequence ID" value="NZ_JADKPN010000019.1"/>
</dbReference>
<keyword evidence="7" id="KW-1015">Disulfide bond</keyword>
<dbReference type="GO" id="GO:0051537">
    <property type="term" value="F:2 iron, 2 sulfur cluster binding"/>
    <property type="evidence" value="ECO:0007669"/>
    <property type="project" value="UniProtKB-KW"/>
</dbReference>
<dbReference type="GO" id="GO:0016020">
    <property type="term" value="C:membrane"/>
    <property type="evidence" value="ECO:0007669"/>
    <property type="project" value="InterPro"/>
</dbReference>
<comment type="caution">
    <text evidence="13">The sequence shown here is derived from an EMBL/GenBank/DDBJ whole genome shotgun (WGS) entry which is preliminary data.</text>
</comment>
<dbReference type="InterPro" id="IPR017941">
    <property type="entry name" value="Rieske_2Fe-2S"/>
</dbReference>
<evidence type="ECO:0000256" key="7">
    <source>
        <dbReference type="ARBA" id="ARBA00023157"/>
    </source>
</evidence>
<feature type="region of interest" description="Disordered" evidence="10">
    <location>
        <begin position="30"/>
        <end position="71"/>
    </location>
</feature>
<evidence type="ECO:0000256" key="3">
    <source>
        <dbReference type="ARBA" id="ARBA00022714"/>
    </source>
</evidence>
<dbReference type="GO" id="GO:0046872">
    <property type="term" value="F:metal ion binding"/>
    <property type="evidence" value="ECO:0007669"/>
    <property type="project" value="UniProtKB-KW"/>
</dbReference>
<reference evidence="13" key="1">
    <citation type="submission" date="2020-11" db="EMBL/GenBank/DDBJ databases">
        <title>Nocardioides sp. nov., isolated from Soil of Cynanchum wilfordii Hemsley rhizosphere.</title>
        <authorList>
            <person name="Lee J.-S."/>
            <person name="Suh M.K."/>
            <person name="Kim J.-S."/>
        </authorList>
    </citation>
    <scope>NUCLEOTIDE SEQUENCE</scope>
    <source>
        <strain evidence="13">KCTC 19275</strain>
    </source>
</reference>
<evidence type="ECO:0000256" key="6">
    <source>
        <dbReference type="ARBA" id="ARBA00023014"/>
    </source>
</evidence>
<evidence type="ECO:0000256" key="2">
    <source>
        <dbReference type="ARBA" id="ARBA00015816"/>
    </source>
</evidence>
<gene>
    <name evidence="13" type="ORF">ISU07_22330</name>
</gene>
<evidence type="ECO:0000256" key="9">
    <source>
        <dbReference type="ARBA" id="ARBA00034078"/>
    </source>
</evidence>
<evidence type="ECO:0000313" key="14">
    <source>
        <dbReference type="Proteomes" id="UP000640489"/>
    </source>
</evidence>
<dbReference type="PRINTS" id="PR00162">
    <property type="entry name" value="RIESKE"/>
</dbReference>
<evidence type="ECO:0000256" key="8">
    <source>
        <dbReference type="ARBA" id="ARBA00029586"/>
    </source>
</evidence>
<comment type="function">
    <text evidence="1">Iron-sulfur subunit of the cytochrome bc1 complex, an essential component of the respiratory electron transport chain required for ATP synthesis. The bc1 complex catalyzes the oxidation of menaquinol and the reduction of cytochrome c in the respiratory chain. The bc1 complex operates through a Q-cycle mechanism that couples electron transfer to generation of the proton gradient that drives ATP synthesis.</text>
</comment>
<keyword evidence="5" id="KW-0408">Iron</keyword>
<dbReference type="Gene3D" id="2.102.10.10">
    <property type="entry name" value="Rieske [2Fe-2S] iron-sulphur domain"/>
    <property type="match status" value="1"/>
</dbReference>
<dbReference type="FunFam" id="2.102.10.10:FF:000016">
    <property type="entry name" value="Nitrite reductase/ring-hydroxylating ferredoxin subunit"/>
    <property type="match status" value="1"/>
</dbReference>
<evidence type="ECO:0000256" key="11">
    <source>
        <dbReference type="SAM" id="SignalP"/>
    </source>
</evidence>
<keyword evidence="6" id="KW-0411">Iron-sulfur</keyword>
<dbReference type="InterPro" id="IPR014349">
    <property type="entry name" value="Rieske_Fe-S_prot"/>
</dbReference>
<dbReference type="GO" id="GO:0016705">
    <property type="term" value="F:oxidoreductase activity, acting on paired donors, with incorporation or reduction of molecular oxygen"/>
    <property type="evidence" value="ECO:0007669"/>
    <property type="project" value="UniProtKB-ARBA"/>
</dbReference>
<proteinExistence type="predicted"/>
<evidence type="ECO:0000256" key="10">
    <source>
        <dbReference type="SAM" id="MobiDB-lite"/>
    </source>
</evidence>
<protein>
    <recommendedName>
        <fullName evidence="2">Cytochrome bc1 complex Rieske iron-sulfur subunit</fullName>
    </recommendedName>
    <alternativeName>
        <fullName evidence="8">Cytochrome bc1 reductase complex subunit QcrA</fullName>
    </alternativeName>
</protein>
<dbReference type="Proteomes" id="UP000640489">
    <property type="component" value="Unassembled WGS sequence"/>
</dbReference>
<organism evidence="13 14">
    <name type="scientific">Nocardioides islandensis</name>
    <dbReference type="NCBI Taxonomy" id="433663"/>
    <lineage>
        <taxon>Bacteria</taxon>
        <taxon>Bacillati</taxon>
        <taxon>Actinomycetota</taxon>
        <taxon>Actinomycetes</taxon>
        <taxon>Propionibacteriales</taxon>
        <taxon>Nocardioidaceae</taxon>
        <taxon>Nocardioides</taxon>
    </lineage>
</organism>
<keyword evidence="4" id="KW-0479">Metal-binding</keyword>
<dbReference type="EMBL" id="JADKPN010000019">
    <property type="protein sequence ID" value="MBF4765881.1"/>
    <property type="molecule type" value="Genomic_DNA"/>
</dbReference>
<dbReference type="GO" id="GO:0004497">
    <property type="term" value="F:monooxygenase activity"/>
    <property type="evidence" value="ECO:0007669"/>
    <property type="project" value="UniProtKB-ARBA"/>
</dbReference>
<keyword evidence="14" id="KW-1185">Reference proteome</keyword>
<keyword evidence="3" id="KW-0001">2Fe-2S</keyword>
<evidence type="ECO:0000256" key="1">
    <source>
        <dbReference type="ARBA" id="ARBA00002494"/>
    </source>
</evidence>
<accession>A0A930YEX4</accession>
<evidence type="ECO:0000313" key="13">
    <source>
        <dbReference type="EMBL" id="MBF4765881.1"/>
    </source>
</evidence>
<dbReference type="PROSITE" id="PS51296">
    <property type="entry name" value="RIESKE"/>
    <property type="match status" value="1"/>
</dbReference>
<feature type="domain" description="Rieske" evidence="12">
    <location>
        <begin position="60"/>
        <end position="152"/>
    </location>
</feature>
<feature type="signal peptide" evidence="11">
    <location>
        <begin position="1"/>
        <end position="25"/>
    </location>
</feature>
<dbReference type="Pfam" id="PF00355">
    <property type="entry name" value="Rieske"/>
    <property type="match status" value="1"/>
</dbReference>
<keyword evidence="11" id="KW-0732">Signal</keyword>
<dbReference type="CDD" id="cd03467">
    <property type="entry name" value="Rieske"/>
    <property type="match status" value="1"/>
</dbReference>
<dbReference type="InterPro" id="IPR005805">
    <property type="entry name" value="Rieske_Fe-S_prot_C"/>
</dbReference>
<dbReference type="PANTHER" id="PTHR10134">
    <property type="entry name" value="CYTOCHROME B-C1 COMPLEX SUBUNIT RIESKE, MITOCHONDRIAL"/>
    <property type="match status" value="1"/>
</dbReference>
<evidence type="ECO:0000259" key="12">
    <source>
        <dbReference type="PROSITE" id="PS51296"/>
    </source>
</evidence>
<feature type="chain" id="PRO_5037250893" description="Cytochrome bc1 complex Rieske iron-sulfur subunit" evidence="11">
    <location>
        <begin position="26"/>
        <end position="153"/>
    </location>
</feature>
<dbReference type="AlphaFoldDB" id="A0A930YEX4"/>
<sequence length="153" mass="15273">MTAPIARRRALTAVATVGLTLPVLAACGGDDDPGAGDDTGAGQGDDLPTGNADPTPGSGTTITATKDVPVGGGTILPDQELVVTQPTKGEFHCFTAVCTHMGCIVSSVQLGGIRCECHGSAYSIEDGTPVNPPATEALQEFPVTVKGGQVTIA</sequence>
<dbReference type="InterPro" id="IPR036922">
    <property type="entry name" value="Rieske_2Fe-2S_sf"/>
</dbReference>
<dbReference type="PROSITE" id="PS51257">
    <property type="entry name" value="PROKAR_LIPOPROTEIN"/>
    <property type="match status" value="1"/>
</dbReference>
<evidence type="ECO:0000256" key="4">
    <source>
        <dbReference type="ARBA" id="ARBA00022723"/>
    </source>
</evidence>
<name>A0A930YEX4_9ACTN</name>